<evidence type="ECO:0000313" key="1">
    <source>
        <dbReference type="EMBL" id="GGL02652.1"/>
    </source>
</evidence>
<dbReference type="EMBL" id="BMNT01000030">
    <property type="protein sequence ID" value="GGL02652.1"/>
    <property type="molecule type" value="Genomic_DNA"/>
</dbReference>
<protein>
    <submittedName>
        <fullName evidence="1">Uncharacterized protein</fullName>
    </submittedName>
</protein>
<reference evidence="1" key="2">
    <citation type="submission" date="2020-09" db="EMBL/GenBank/DDBJ databases">
        <authorList>
            <person name="Sun Q."/>
            <person name="Ohkuma M."/>
        </authorList>
    </citation>
    <scope>NUCLEOTIDE SEQUENCE</scope>
    <source>
        <strain evidence="1">JCM 13064</strain>
    </source>
</reference>
<dbReference type="AlphaFoldDB" id="A0A917VPV5"/>
<comment type="caution">
    <text evidence="1">The sequence shown here is derived from an EMBL/GenBank/DDBJ whole genome shotgun (WGS) entry which is preliminary data.</text>
</comment>
<name>A0A917VPV5_9ACTN</name>
<accession>A0A917VPV5</accession>
<dbReference type="Pfam" id="PF20062">
    <property type="entry name" value="DUF6461"/>
    <property type="match status" value="1"/>
</dbReference>
<gene>
    <name evidence="1" type="ORF">GCM10007964_50900</name>
</gene>
<dbReference type="RefSeq" id="WP_189165559.1">
    <property type="nucleotide sequence ID" value="NZ_BMNT01000030.1"/>
</dbReference>
<proteinExistence type="predicted"/>
<dbReference type="Proteomes" id="UP000645217">
    <property type="component" value="Unassembled WGS sequence"/>
</dbReference>
<keyword evidence="2" id="KW-1185">Reference proteome</keyword>
<reference evidence="1" key="1">
    <citation type="journal article" date="2014" name="Int. J. Syst. Evol. Microbiol.">
        <title>Complete genome sequence of Corynebacterium casei LMG S-19264T (=DSM 44701T), isolated from a smear-ripened cheese.</title>
        <authorList>
            <consortium name="US DOE Joint Genome Institute (JGI-PGF)"/>
            <person name="Walter F."/>
            <person name="Albersmeier A."/>
            <person name="Kalinowski J."/>
            <person name="Ruckert C."/>
        </authorList>
    </citation>
    <scope>NUCLEOTIDE SEQUENCE</scope>
    <source>
        <strain evidence="1">JCM 13064</strain>
    </source>
</reference>
<sequence>MSDATAADYAWFDEEFGESFGSLGFCLTFVRDLDPEEALRRLGVTPRPVTAADLATPETITAGPAIGGCTLLEVNGFAGTLTEVVRRLSAGTVTAAVFVNVNRDQQFVFAADGRAVTCFEPDGSDERWGDDPDRLLPQMLALGMPTKEDEAEAALDDDEGDDPIITALALAERATGVRVTRDHLHALTLAGSVSHLY</sequence>
<evidence type="ECO:0000313" key="2">
    <source>
        <dbReference type="Proteomes" id="UP000645217"/>
    </source>
</evidence>
<dbReference type="InterPro" id="IPR045592">
    <property type="entry name" value="DUF6461"/>
</dbReference>
<organism evidence="1 2">
    <name type="scientific">Sphaerisporangium melleum</name>
    <dbReference type="NCBI Taxonomy" id="321316"/>
    <lineage>
        <taxon>Bacteria</taxon>
        <taxon>Bacillati</taxon>
        <taxon>Actinomycetota</taxon>
        <taxon>Actinomycetes</taxon>
        <taxon>Streptosporangiales</taxon>
        <taxon>Streptosporangiaceae</taxon>
        <taxon>Sphaerisporangium</taxon>
    </lineage>
</organism>